<feature type="compositionally biased region" description="Low complexity" evidence="2">
    <location>
        <begin position="122"/>
        <end position="133"/>
    </location>
</feature>
<organism evidence="4 5">
    <name type="scientific">Steinernema hermaphroditum</name>
    <dbReference type="NCBI Taxonomy" id="289476"/>
    <lineage>
        <taxon>Eukaryota</taxon>
        <taxon>Metazoa</taxon>
        <taxon>Ecdysozoa</taxon>
        <taxon>Nematoda</taxon>
        <taxon>Chromadorea</taxon>
        <taxon>Rhabditida</taxon>
        <taxon>Tylenchina</taxon>
        <taxon>Panagrolaimomorpha</taxon>
        <taxon>Strongyloidoidea</taxon>
        <taxon>Steinernematidae</taxon>
        <taxon>Steinernema</taxon>
    </lineage>
</organism>
<dbReference type="AlphaFoldDB" id="A0AA39MBN4"/>
<feature type="domain" description="Serine/threonine specific protein phosphatases" evidence="3">
    <location>
        <begin position="574"/>
        <end position="579"/>
    </location>
</feature>
<feature type="region of interest" description="Disordered" evidence="2">
    <location>
        <begin position="766"/>
        <end position="800"/>
    </location>
</feature>
<comment type="similarity">
    <text evidence="1">Belongs to the PPP phosphatase family.</text>
</comment>
<feature type="compositionally biased region" description="Basic residues" evidence="2">
    <location>
        <begin position="423"/>
        <end position="435"/>
    </location>
</feature>
<feature type="compositionally biased region" description="Polar residues" evidence="2">
    <location>
        <begin position="361"/>
        <end position="384"/>
    </location>
</feature>
<dbReference type="SUPFAM" id="SSF56300">
    <property type="entry name" value="Metallo-dependent phosphatases"/>
    <property type="match status" value="1"/>
</dbReference>
<feature type="region of interest" description="Disordered" evidence="2">
    <location>
        <begin position="113"/>
        <end position="233"/>
    </location>
</feature>
<keyword evidence="5" id="KW-1185">Reference proteome</keyword>
<name>A0AA39MBN4_9BILA</name>
<comment type="catalytic activity">
    <reaction evidence="1">
        <text>O-phospho-L-threonyl-[protein] + H2O = L-threonyl-[protein] + phosphate</text>
        <dbReference type="Rhea" id="RHEA:47004"/>
        <dbReference type="Rhea" id="RHEA-COMP:11060"/>
        <dbReference type="Rhea" id="RHEA-COMP:11605"/>
        <dbReference type="ChEBI" id="CHEBI:15377"/>
        <dbReference type="ChEBI" id="CHEBI:30013"/>
        <dbReference type="ChEBI" id="CHEBI:43474"/>
        <dbReference type="ChEBI" id="CHEBI:61977"/>
        <dbReference type="EC" id="3.1.3.16"/>
    </reaction>
</comment>
<proteinExistence type="inferred from homology"/>
<feature type="compositionally biased region" description="Low complexity" evidence="2">
    <location>
        <begin position="164"/>
        <end position="175"/>
    </location>
</feature>
<protein>
    <recommendedName>
        <fullName evidence="1">Serine/threonine-protein phosphatase</fullName>
        <ecNumber evidence="1">3.1.3.16</ecNumber>
    </recommendedName>
</protein>
<evidence type="ECO:0000313" key="4">
    <source>
        <dbReference type="EMBL" id="KAK0428866.1"/>
    </source>
</evidence>
<dbReference type="Pfam" id="PF00149">
    <property type="entry name" value="Metallophos"/>
    <property type="match status" value="1"/>
</dbReference>
<feature type="region of interest" description="Disordered" evidence="2">
    <location>
        <begin position="1"/>
        <end position="95"/>
    </location>
</feature>
<dbReference type="Gene3D" id="3.60.21.10">
    <property type="match status" value="1"/>
</dbReference>
<feature type="compositionally biased region" description="Polar residues" evidence="2">
    <location>
        <begin position="273"/>
        <end position="286"/>
    </location>
</feature>
<evidence type="ECO:0000259" key="3">
    <source>
        <dbReference type="PROSITE" id="PS00125"/>
    </source>
</evidence>
<dbReference type="Proteomes" id="UP001175271">
    <property type="component" value="Unassembled WGS sequence"/>
</dbReference>
<dbReference type="PRINTS" id="PR00114">
    <property type="entry name" value="STPHPHTASE"/>
</dbReference>
<dbReference type="SMART" id="SM00156">
    <property type="entry name" value="PP2Ac"/>
    <property type="match status" value="1"/>
</dbReference>
<dbReference type="InterPro" id="IPR050341">
    <property type="entry name" value="PP1_catalytic_subunit"/>
</dbReference>
<dbReference type="EMBL" id="JAUCMV010000001">
    <property type="protein sequence ID" value="KAK0428866.1"/>
    <property type="molecule type" value="Genomic_DNA"/>
</dbReference>
<dbReference type="PROSITE" id="PS00125">
    <property type="entry name" value="SER_THR_PHOSPHATASE"/>
    <property type="match status" value="1"/>
</dbReference>
<dbReference type="PANTHER" id="PTHR11668">
    <property type="entry name" value="SERINE/THREONINE PROTEIN PHOSPHATASE"/>
    <property type="match status" value="1"/>
</dbReference>
<dbReference type="InterPro" id="IPR006186">
    <property type="entry name" value="Ser/Thr-sp_prot-phosphatase"/>
</dbReference>
<sequence length="1204" mass="134299">MTSVSSNSSAKPPGGGKPPAEDVTMRSVVCSQNDVVNNQASSTNKNGPPRTQVGSIVAEQSPAVKKPAPEKSNPTSQSSSSKKSHASETQVNAPPSCMTQVCSAKIHIIAEQSPAVKKSTSEKSNTTSQSSSPNDPPSCMTQACSAKIDIVAEQSPAVKKSTSEKSNTTSQSSSPNDPPSCMTQACSAKIDIVAEQSPVVQKSTSEKSNSISQSSSSKKNGALEKQVNDPPSCVTQVCSTKIDIVAEQSPAVKKPAPDKSNPTVHSSSKKSHASQTQVNDPPSCITQVSSAKIDIVAEQSPVVKKPAPNKSNPTVYSSSKKNHASEAQNNDPSSCMTQVCSAKIDIAEQSPAVKKPAPEKSNPTVHSSSKKNGGSEPQGNAPSSCITQVCSAKIDISNEQVSPAKKPIAEKNDSAMRSISSKKCGRSKRGRKWPRSSKSVKSQMTQVSLIKSTKSPKKNDSEASICTSMCIDPPKFPREPFKLSLFIKKHLMIGDERIEYDYRDIFELLERALEVYQRTPALIDVPAPVNACGMPHSTRFLFLGDYVDRGPRSVEVIVLLLSLKVKFPQNVFLLRGNHELKNINKQELQSRFNCYLKLYEKFNEVFSEMPLAAIIRDKIICMHGGLSPSLNSIDDIRNIKKPLMTVKDVPLAQDLLWSDPQLGVKGFEPNKVRAVSYVFGEDAVEAKLKQLNLGMMIRAHQAVEFGYAFFAHRRLVTVFSASEYNSDLCNFAAVAKVDKELQVSFAQFKPAGYEAHRRKMEKLRQYTQDNEDSSNAEYGNLEGTQNDEDEGYDDGTQMDTDELPKRELTYKICARGSADLRIMKTLFETVATKVLHDESIPVDPVPQHIYGPLLRCQRMLEFKESILYFPTVPNECFAFKSDHSVDVARTLRNAETFLDPVTMFVYYLAMGQVSRLEAVWNGCGEEEKARMPQIAIASYFIHLFEYGEPDPRYSTFKLYIEARRLWYLDLCLHFFQKCSAADKTFLFFSDLLTAMRSSRLGEWCHSCRHLDRLLQNVDIQIDQITEEQMNFIKNDVLRHYCDYLSLPSECRFPKLDAFLYELVHHLYAPMQEADHLNGLSPSLSDSLQLQPYEEDLTCFIERIFARMLLIDGGKTIPDESDYPFLPQTWFCRLHKDFGWYSVLQAPLDNNEKTNMTIQISEFLQEKGVVEENAETAADAFYWKLRKYKTESEEVPVEIDAQKFY</sequence>
<feature type="compositionally biased region" description="Low complexity" evidence="2">
    <location>
        <begin position="202"/>
        <end position="219"/>
    </location>
</feature>
<dbReference type="GO" id="GO:0004722">
    <property type="term" value="F:protein serine/threonine phosphatase activity"/>
    <property type="evidence" value="ECO:0007669"/>
    <property type="project" value="UniProtKB-EC"/>
</dbReference>
<feature type="region of interest" description="Disordered" evidence="2">
    <location>
        <begin position="298"/>
        <end position="384"/>
    </location>
</feature>
<keyword evidence="1" id="KW-0378">Hydrolase</keyword>
<dbReference type="PANTHER" id="PTHR11668:SF491">
    <property type="entry name" value="SERINE_THREONINE-PROTEIN PHOSPHATASE"/>
    <property type="match status" value="1"/>
</dbReference>
<dbReference type="GO" id="GO:0005737">
    <property type="term" value="C:cytoplasm"/>
    <property type="evidence" value="ECO:0007669"/>
    <property type="project" value="TreeGrafter"/>
</dbReference>
<evidence type="ECO:0000313" key="5">
    <source>
        <dbReference type="Proteomes" id="UP001175271"/>
    </source>
</evidence>
<comment type="caution">
    <text evidence="4">The sequence shown here is derived from an EMBL/GenBank/DDBJ whole genome shotgun (WGS) entry which is preliminary data.</text>
</comment>
<dbReference type="EC" id="3.1.3.16" evidence="1"/>
<feature type="compositionally biased region" description="Low complexity" evidence="2">
    <location>
        <begin position="71"/>
        <end position="81"/>
    </location>
</feature>
<reference evidence="4" key="1">
    <citation type="submission" date="2023-06" db="EMBL/GenBank/DDBJ databases">
        <title>Genomic analysis of the entomopathogenic nematode Steinernema hermaphroditum.</title>
        <authorList>
            <person name="Schwarz E.M."/>
            <person name="Heppert J.K."/>
            <person name="Baniya A."/>
            <person name="Schwartz H.T."/>
            <person name="Tan C.-H."/>
            <person name="Antoshechkin I."/>
            <person name="Sternberg P.W."/>
            <person name="Goodrich-Blair H."/>
            <person name="Dillman A.R."/>
        </authorList>
    </citation>
    <scope>NUCLEOTIDE SEQUENCE</scope>
    <source>
        <strain evidence="4">PS9179</strain>
        <tissue evidence="4">Whole animal</tissue>
    </source>
</reference>
<dbReference type="InterPro" id="IPR004843">
    <property type="entry name" value="Calcineurin-like_PHP"/>
</dbReference>
<feature type="compositionally biased region" description="Low complexity" evidence="2">
    <location>
        <begin position="1"/>
        <end position="12"/>
    </location>
</feature>
<accession>A0AA39MBN4</accession>
<evidence type="ECO:0000256" key="1">
    <source>
        <dbReference type="RuleBase" id="RU004273"/>
    </source>
</evidence>
<evidence type="ECO:0000256" key="2">
    <source>
        <dbReference type="SAM" id="MobiDB-lite"/>
    </source>
</evidence>
<feature type="compositionally biased region" description="Polar residues" evidence="2">
    <location>
        <begin position="436"/>
        <end position="453"/>
    </location>
</feature>
<feature type="region of interest" description="Disordered" evidence="2">
    <location>
        <begin position="400"/>
        <end position="460"/>
    </location>
</feature>
<feature type="compositionally biased region" description="Polar residues" evidence="2">
    <location>
        <begin position="309"/>
        <end position="340"/>
    </location>
</feature>
<feature type="region of interest" description="Disordered" evidence="2">
    <location>
        <begin position="247"/>
        <end position="286"/>
    </location>
</feature>
<dbReference type="InterPro" id="IPR029052">
    <property type="entry name" value="Metallo-depent_PP-like"/>
</dbReference>
<gene>
    <name evidence="4" type="ORF">QR680_011053</name>
</gene>
<feature type="compositionally biased region" description="Polar residues" evidence="2">
    <location>
        <begin position="29"/>
        <end position="46"/>
    </location>
</feature>
<dbReference type="GO" id="GO:0005634">
    <property type="term" value="C:nucleus"/>
    <property type="evidence" value="ECO:0007669"/>
    <property type="project" value="TreeGrafter"/>
</dbReference>